<organism evidence="2 3">
    <name type="scientific">Naganishia liquefaciens</name>
    <dbReference type="NCBI Taxonomy" id="104408"/>
    <lineage>
        <taxon>Eukaryota</taxon>
        <taxon>Fungi</taxon>
        <taxon>Dikarya</taxon>
        <taxon>Basidiomycota</taxon>
        <taxon>Agaricomycotina</taxon>
        <taxon>Tremellomycetes</taxon>
        <taxon>Filobasidiales</taxon>
        <taxon>Filobasidiaceae</taxon>
        <taxon>Naganishia</taxon>
    </lineage>
</organism>
<proteinExistence type="predicted"/>
<protein>
    <submittedName>
        <fullName evidence="2">Uncharacterized protein</fullName>
    </submittedName>
</protein>
<dbReference type="OrthoDB" id="2564267at2759"/>
<feature type="region of interest" description="Disordered" evidence="1">
    <location>
        <begin position="790"/>
        <end position="810"/>
    </location>
</feature>
<feature type="compositionally biased region" description="Low complexity" evidence="1">
    <location>
        <begin position="115"/>
        <end position="130"/>
    </location>
</feature>
<name>A0A8H3TT24_9TREE</name>
<feature type="compositionally biased region" description="Low complexity" evidence="1">
    <location>
        <begin position="552"/>
        <end position="566"/>
    </location>
</feature>
<feature type="region of interest" description="Disordered" evidence="1">
    <location>
        <begin position="506"/>
        <end position="660"/>
    </location>
</feature>
<feature type="compositionally biased region" description="Basic and acidic residues" evidence="1">
    <location>
        <begin position="166"/>
        <end position="181"/>
    </location>
</feature>
<reference evidence="2" key="1">
    <citation type="submission" date="2020-07" db="EMBL/GenBank/DDBJ databases">
        <title>Draft Genome Sequence of a Deep-Sea Yeast, Naganishia (Cryptococcus) liquefaciens strain N6.</title>
        <authorList>
            <person name="Han Y.W."/>
            <person name="Kajitani R."/>
            <person name="Morimoto H."/>
            <person name="Parhat M."/>
            <person name="Tsubouchi H."/>
            <person name="Bakenova O."/>
            <person name="Ogata M."/>
            <person name="Argunhan B."/>
            <person name="Aoki R."/>
            <person name="Kajiwara S."/>
            <person name="Itoh T."/>
            <person name="Iwasaki H."/>
        </authorList>
    </citation>
    <scope>NUCLEOTIDE SEQUENCE</scope>
    <source>
        <strain evidence="2">N6</strain>
    </source>
</reference>
<dbReference type="Proteomes" id="UP000620104">
    <property type="component" value="Unassembled WGS sequence"/>
</dbReference>
<keyword evidence="3" id="KW-1185">Reference proteome</keyword>
<feature type="region of interest" description="Disordered" evidence="1">
    <location>
        <begin position="383"/>
        <end position="481"/>
    </location>
</feature>
<feature type="region of interest" description="Disordered" evidence="1">
    <location>
        <begin position="112"/>
        <end position="344"/>
    </location>
</feature>
<accession>A0A8H3TT24</accession>
<dbReference type="EMBL" id="BLZA01000019">
    <property type="protein sequence ID" value="GHJ86971.1"/>
    <property type="molecule type" value="Genomic_DNA"/>
</dbReference>
<sequence length="810" mass="87675">MALNRLALAAALLEYDNDNPAAGLGIRSARESVIIRGAVLAPQEVSRSRSPSPSPSDRGALYQTHDGPAAAAAAEEVEPVEREHEEQAGEADLAEIDLASWDLPSSFIARPPAVTSTSSPSITSTSTSTIKPALTPLDRRALRKGRTVSFHGFPPDDPVEELGDAPPHHHEVEDPIRERPRSSASASGSIMARGRPTSPFRRDLTEEPLQATDVPLPASPYTAPRTSIAAPDEDYPEEPNGTMNPFAVPPPAGPRLSRFDPKATTTPSPLASPPPRPHRPTHAEGPPHHAPLSPTRLRPRTLIMPTPLQGTHDPHNSAPRHRWDTASFTHGAKPLPPGALTRPDSFVGRLGGDVFRMSLVPPGDAGQGWEMPRAAEEGEVAVRQVGGDEDWEEEEEEEEEAEEEEWDPEGWRPETRSVAGPSLMDRLEARKRELKGKNRQFRGDNRPAMMSRPSGPLIDLDSTPRDGPTALSRPGLPRGKSVFGVDTVWERDMQRLEALRAEEARVAVHEGGKTARKKDKQKSGVAVSEAEESVHPHTETLLAQGRDDTHVPPSLSLGDLSAALAPEPHKNVTVDEWAAGSEEEQQSGMEPRRRKRRTVKTAAQLRREEGEDSSEDEVPLARAFGITTTRRVEDDSSEDEPLVNLKSKASRTTLDPSDEDDIPLVRRRAAKVGPPAPPTNPDMDEDDMPLAQRRLRAQQSSSAMDPGMDHHMAMAMAQQQQQQSMMMGPMSMYAGGMPIMPMGMGMPVGMGMGMGMPLGMPAAPGFPGSPYPVPQAALDPKIDQWRRDVGAREGSIASVPPSIVTSGGRS</sequence>
<gene>
    <name evidence="2" type="ORF">NliqN6_3373</name>
</gene>
<evidence type="ECO:0000256" key="1">
    <source>
        <dbReference type="SAM" id="MobiDB-lite"/>
    </source>
</evidence>
<feature type="compositionally biased region" description="Acidic residues" evidence="1">
    <location>
        <begin position="387"/>
        <end position="408"/>
    </location>
</feature>
<evidence type="ECO:0000313" key="2">
    <source>
        <dbReference type="EMBL" id="GHJ86971.1"/>
    </source>
</evidence>
<feature type="region of interest" description="Disordered" evidence="1">
    <location>
        <begin position="42"/>
        <end position="89"/>
    </location>
</feature>
<dbReference type="AlphaFoldDB" id="A0A8H3TT24"/>
<evidence type="ECO:0000313" key="3">
    <source>
        <dbReference type="Proteomes" id="UP000620104"/>
    </source>
</evidence>
<comment type="caution">
    <text evidence="2">The sequence shown here is derived from an EMBL/GenBank/DDBJ whole genome shotgun (WGS) entry which is preliminary data.</text>
</comment>